<dbReference type="GO" id="GO:0016887">
    <property type="term" value="F:ATP hydrolysis activity"/>
    <property type="evidence" value="ECO:0007669"/>
    <property type="project" value="InterPro"/>
</dbReference>
<dbReference type="InterPro" id="IPR017871">
    <property type="entry name" value="ABC_transporter-like_CS"/>
</dbReference>
<evidence type="ECO:0000259" key="4">
    <source>
        <dbReference type="PROSITE" id="PS50893"/>
    </source>
</evidence>
<proteinExistence type="predicted"/>
<dbReference type="SUPFAM" id="SSF52540">
    <property type="entry name" value="P-loop containing nucleoside triphosphate hydrolases"/>
    <property type="match status" value="1"/>
</dbReference>
<gene>
    <name evidence="5" type="ORF">CAP_0097</name>
</gene>
<keyword evidence="3 5" id="KW-0067">ATP-binding</keyword>
<dbReference type="SMART" id="SM00382">
    <property type="entry name" value="AAA"/>
    <property type="match status" value="1"/>
</dbReference>
<keyword evidence="1" id="KW-0813">Transport</keyword>
<protein>
    <submittedName>
        <fullName evidence="5">Methionine ABC transporter ATP-binding protein</fullName>
    </submittedName>
</protein>
<dbReference type="STRING" id="1192034.CAP_0097"/>
<dbReference type="PROSITE" id="PS00211">
    <property type="entry name" value="ABC_TRANSPORTER_1"/>
    <property type="match status" value="1"/>
</dbReference>
<dbReference type="InterPro" id="IPR003439">
    <property type="entry name" value="ABC_transporter-like_ATP-bd"/>
</dbReference>
<accession>A0A017TDM0</accession>
<evidence type="ECO:0000313" key="6">
    <source>
        <dbReference type="Proteomes" id="UP000019678"/>
    </source>
</evidence>
<name>A0A017TDM0_9BACT</name>
<dbReference type="InterPro" id="IPR003593">
    <property type="entry name" value="AAA+_ATPase"/>
</dbReference>
<comment type="caution">
    <text evidence="5">The sequence shown here is derived from an EMBL/GenBank/DDBJ whole genome shotgun (WGS) entry which is preliminary data.</text>
</comment>
<evidence type="ECO:0000256" key="2">
    <source>
        <dbReference type="ARBA" id="ARBA00022741"/>
    </source>
</evidence>
<dbReference type="PANTHER" id="PTHR43023:SF6">
    <property type="entry name" value="INTERMEMBRANE PHOSPHOLIPID TRANSPORT SYSTEM ATP-BINDING PROTEIN MLAF"/>
    <property type="match status" value="1"/>
</dbReference>
<dbReference type="AlphaFoldDB" id="A0A017TDM0"/>
<dbReference type="EMBL" id="ASRX01000010">
    <property type="protein sequence ID" value="EYF07344.1"/>
    <property type="molecule type" value="Genomic_DNA"/>
</dbReference>
<dbReference type="Proteomes" id="UP000019678">
    <property type="component" value="Unassembled WGS sequence"/>
</dbReference>
<dbReference type="PANTHER" id="PTHR43023">
    <property type="entry name" value="PROTEIN TRIGALACTOSYLDIACYLGLYCEROL 3, CHLOROPLASTIC"/>
    <property type="match status" value="1"/>
</dbReference>
<organism evidence="5 6">
    <name type="scientific">Chondromyces apiculatus DSM 436</name>
    <dbReference type="NCBI Taxonomy" id="1192034"/>
    <lineage>
        <taxon>Bacteria</taxon>
        <taxon>Pseudomonadati</taxon>
        <taxon>Myxococcota</taxon>
        <taxon>Polyangia</taxon>
        <taxon>Polyangiales</taxon>
        <taxon>Polyangiaceae</taxon>
        <taxon>Chondromyces</taxon>
    </lineage>
</organism>
<dbReference type="Pfam" id="PF00005">
    <property type="entry name" value="ABC_tran"/>
    <property type="match status" value="1"/>
</dbReference>
<keyword evidence="6" id="KW-1185">Reference proteome</keyword>
<dbReference type="Gene3D" id="3.40.50.300">
    <property type="entry name" value="P-loop containing nucleotide triphosphate hydrolases"/>
    <property type="match status" value="1"/>
</dbReference>
<dbReference type="GO" id="GO:0005524">
    <property type="term" value="F:ATP binding"/>
    <property type="evidence" value="ECO:0007669"/>
    <property type="project" value="UniProtKB-KW"/>
</dbReference>
<evidence type="ECO:0000313" key="5">
    <source>
        <dbReference type="EMBL" id="EYF07344.1"/>
    </source>
</evidence>
<dbReference type="CDD" id="cd03261">
    <property type="entry name" value="ABC_Org_Solvent_Resistant"/>
    <property type="match status" value="1"/>
</dbReference>
<dbReference type="PROSITE" id="PS50893">
    <property type="entry name" value="ABC_TRANSPORTER_2"/>
    <property type="match status" value="1"/>
</dbReference>
<dbReference type="InterPro" id="IPR027417">
    <property type="entry name" value="P-loop_NTPase"/>
</dbReference>
<evidence type="ECO:0000256" key="1">
    <source>
        <dbReference type="ARBA" id="ARBA00022448"/>
    </source>
</evidence>
<reference evidence="5 6" key="1">
    <citation type="submission" date="2013-05" db="EMBL/GenBank/DDBJ databases">
        <title>Genome assembly of Chondromyces apiculatus DSM 436.</title>
        <authorList>
            <person name="Sharma G."/>
            <person name="Khatri I."/>
            <person name="Kaur C."/>
            <person name="Mayilraj S."/>
            <person name="Subramanian S."/>
        </authorList>
    </citation>
    <scope>NUCLEOTIDE SEQUENCE [LARGE SCALE GENOMIC DNA]</scope>
    <source>
        <strain evidence="5 6">DSM 436</strain>
    </source>
</reference>
<evidence type="ECO:0000256" key="3">
    <source>
        <dbReference type="ARBA" id="ARBA00022840"/>
    </source>
</evidence>
<keyword evidence="2" id="KW-0547">Nucleotide-binding</keyword>
<feature type="domain" description="ABC transporter" evidence="4">
    <location>
        <begin position="23"/>
        <end position="261"/>
    </location>
</feature>
<dbReference type="eggNOG" id="COG1127">
    <property type="taxonomic scope" value="Bacteria"/>
</dbReference>
<sequence length="276" mass="30273">MVAKGFAGLGARDNASPVVEPLIRFSHVRKAFGPKTIYRDLNLDIFPGETITVMGGSGVGKSVMLKLLIRLLEADSGSISFHGEEITRMSEQQIGEVRRRIAMLFQGGALFDSISVGENVAYGLREHFRETMTEQQIAERVDWALSLVGLPKIEAMRPADLSGGMKKRVGLARAIAVQPEVLLYDEPTTGLDPINTERINHLIRGLKGALKVTSIVVTHDMKSAFSISDRMAMVYRGEIIAVGTPDEFNRSKDPRVSDFIHGTAPVNEDVETLLRA</sequence>